<dbReference type="InterPro" id="IPR047263">
    <property type="entry name" value="HNL-like_cupin"/>
</dbReference>
<dbReference type="InterPro" id="IPR011051">
    <property type="entry name" value="RmlC_Cupin_sf"/>
</dbReference>
<evidence type="ECO:0000313" key="3">
    <source>
        <dbReference type="EMBL" id="RXZ54580.1"/>
    </source>
</evidence>
<dbReference type="SUPFAM" id="SSF51182">
    <property type="entry name" value="RmlC-like cupins"/>
    <property type="match status" value="1"/>
</dbReference>
<protein>
    <submittedName>
        <fullName evidence="3">Cupin domain-containing protein</fullName>
    </submittedName>
</protein>
<dbReference type="PANTHER" id="PTHR43698:SF1">
    <property type="entry name" value="BLL4564 PROTEIN"/>
    <property type="match status" value="1"/>
</dbReference>
<dbReference type="Proteomes" id="UP000293345">
    <property type="component" value="Unassembled WGS sequence"/>
</dbReference>
<dbReference type="PANTHER" id="PTHR43698">
    <property type="entry name" value="RIBD C-TERMINAL DOMAIN CONTAINING PROTEIN"/>
    <property type="match status" value="1"/>
</dbReference>
<dbReference type="OrthoDB" id="9802489at2"/>
<dbReference type="Gene3D" id="2.60.120.10">
    <property type="entry name" value="Jelly Rolls"/>
    <property type="match status" value="1"/>
</dbReference>
<dbReference type="Pfam" id="PF02627">
    <property type="entry name" value="CMD"/>
    <property type="match status" value="1"/>
</dbReference>
<evidence type="ECO:0000259" key="2">
    <source>
        <dbReference type="Pfam" id="PF07883"/>
    </source>
</evidence>
<dbReference type="SUPFAM" id="SSF69118">
    <property type="entry name" value="AhpD-like"/>
    <property type="match status" value="1"/>
</dbReference>
<proteinExistence type="predicted"/>
<dbReference type="InterPro" id="IPR014710">
    <property type="entry name" value="RmlC-like_jellyroll"/>
</dbReference>
<dbReference type="RefSeq" id="WP_129425096.1">
    <property type="nucleotide sequence ID" value="NZ_SDPW01000001.1"/>
</dbReference>
<evidence type="ECO:0000259" key="1">
    <source>
        <dbReference type="Pfam" id="PF02627"/>
    </source>
</evidence>
<dbReference type="InterPro" id="IPR003779">
    <property type="entry name" value="CMD-like"/>
</dbReference>
<comment type="caution">
    <text evidence="3">The sequence shown here is derived from an EMBL/GenBank/DDBJ whole genome shotgun (WGS) entry which is preliminary data.</text>
</comment>
<name>A0A4Q2K2M9_9ACTN</name>
<feature type="domain" description="Cupin type-2" evidence="2">
    <location>
        <begin position="156"/>
        <end position="215"/>
    </location>
</feature>
<dbReference type="InterPro" id="IPR029032">
    <property type="entry name" value="AhpD-like"/>
</dbReference>
<organism evidence="3 4">
    <name type="scientific">Senegalimassilia faecalis</name>
    <dbReference type="NCBI Taxonomy" id="2509433"/>
    <lineage>
        <taxon>Bacteria</taxon>
        <taxon>Bacillati</taxon>
        <taxon>Actinomycetota</taxon>
        <taxon>Coriobacteriia</taxon>
        <taxon>Coriobacteriales</taxon>
        <taxon>Coriobacteriaceae</taxon>
        <taxon>Senegalimassilia</taxon>
    </lineage>
</organism>
<feature type="domain" description="Carboxymuconolactone decarboxylase-like" evidence="1">
    <location>
        <begin position="16"/>
        <end position="102"/>
    </location>
</feature>
<dbReference type="GO" id="GO:0051920">
    <property type="term" value="F:peroxiredoxin activity"/>
    <property type="evidence" value="ECO:0007669"/>
    <property type="project" value="InterPro"/>
</dbReference>
<evidence type="ECO:0000313" key="4">
    <source>
        <dbReference type="Proteomes" id="UP000293345"/>
    </source>
</evidence>
<gene>
    <name evidence="3" type="ORF">ET524_08865</name>
</gene>
<reference evidence="3 4" key="1">
    <citation type="submission" date="2019-01" db="EMBL/GenBank/DDBJ databases">
        <title>Senegalimassilia sp. nov. KGMB04484 isolated human feces.</title>
        <authorList>
            <person name="Han K.-I."/>
            <person name="Kim J.-S."/>
            <person name="Lee K.C."/>
            <person name="Suh M.K."/>
            <person name="Eom M.K."/>
            <person name="Lee J.H."/>
            <person name="Park S.-H."/>
            <person name="Kang S.W."/>
            <person name="Park J.-E."/>
            <person name="Oh B.S."/>
            <person name="Yu S.Y."/>
            <person name="Choi S.-H."/>
            <person name="Lee D.H."/>
            <person name="Yoon H."/>
            <person name="Kim B.-Y."/>
            <person name="Lee J.H."/>
            <person name="Lee J.-S."/>
        </authorList>
    </citation>
    <scope>NUCLEOTIDE SEQUENCE [LARGE SCALE GENOMIC DNA]</scope>
    <source>
        <strain evidence="3 4">KGMB04484</strain>
    </source>
</reference>
<dbReference type="AlphaFoldDB" id="A0A4Q2K2M9"/>
<accession>A0A4Q2K2M9</accession>
<dbReference type="Gene3D" id="1.20.1290.10">
    <property type="entry name" value="AhpD-like"/>
    <property type="match status" value="1"/>
</dbReference>
<dbReference type="CDD" id="cd02233">
    <property type="entry name" value="cupin_HNL-like"/>
    <property type="match status" value="1"/>
</dbReference>
<keyword evidence="4" id="KW-1185">Reference proteome</keyword>
<dbReference type="InterPro" id="IPR013096">
    <property type="entry name" value="Cupin_2"/>
</dbReference>
<dbReference type="Pfam" id="PF07883">
    <property type="entry name" value="Cupin_2"/>
    <property type="match status" value="1"/>
</dbReference>
<sequence length="250" mass="27340">MVKQTAGHDALGQFAPEFAHLNDDVLFGEVRNRTDKLGLKERSIVTISALIGKGITDSSLKYHLMSAKNNGVAQVEMAEILTHIAFYAGWPNAWAAFNMAKEVYAEDDAAAADVAEQHGGFFGLGKPNDSFAQYFIGQSYLNPVTAPDAYLPIFNVTFEPGCRNNWHVHHADKGGGQVLVCVDGQGWYQEEGKPAQALNPGDVVEIPANVKHWHGAQAGSWFSHLAFEYPGENTSNEWCEPVTDEEYAAL</sequence>
<dbReference type="EMBL" id="SDPW01000001">
    <property type="protein sequence ID" value="RXZ54580.1"/>
    <property type="molecule type" value="Genomic_DNA"/>
</dbReference>